<protein>
    <submittedName>
        <fullName evidence="2">Uncharacterized protein</fullName>
    </submittedName>
</protein>
<reference evidence="2" key="1">
    <citation type="journal article" date="2023" name="IScience">
        <title>Live-bearing cockroach genome reveals convergent evolutionary mechanisms linked to viviparity in insects and beyond.</title>
        <authorList>
            <person name="Fouks B."/>
            <person name="Harrison M.C."/>
            <person name="Mikhailova A.A."/>
            <person name="Marchal E."/>
            <person name="English S."/>
            <person name="Carruthers M."/>
            <person name="Jennings E.C."/>
            <person name="Chiamaka E.L."/>
            <person name="Frigard R.A."/>
            <person name="Pippel M."/>
            <person name="Attardo G.M."/>
            <person name="Benoit J.B."/>
            <person name="Bornberg-Bauer E."/>
            <person name="Tobe S.S."/>
        </authorList>
    </citation>
    <scope>NUCLEOTIDE SEQUENCE</scope>
    <source>
        <strain evidence="2">Stay&amp;Tobe</strain>
    </source>
</reference>
<feature type="non-terminal residue" evidence="2">
    <location>
        <position position="1"/>
    </location>
</feature>
<feature type="non-terminal residue" evidence="2">
    <location>
        <position position="136"/>
    </location>
</feature>
<feature type="region of interest" description="Disordered" evidence="1">
    <location>
        <begin position="38"/>
        <end position="58"/>
    </location>
</feature>
<gene>
    <name evidence="2" type="ORF">L9F63_006441</name>
</gene>
<proteinExistence type="predicted"/>
<dbReference type="EMBL" id="JASPKZ010009381">
    <property type="protein sequence ID" value="KAJ9577004.1"/>
    <property type="molecule type" value="Genomic_DNA"/>
</dbReference>
<evidence type="ECO:0000256" key="1">
    <source>
        <dbReference type="SAM" id="MobiDB-lite"/>
    </source>
</evidence>
<evidence type="ECO:0000313" key="3">
    <source>
        <dbReference type="Proteomes" id="UP001233999"/>
    </source>
</evidence>
<feature type="region of interest" description="Disordered" evidence="1">
    <location>
        <begin position="103"/>
        <end position="123"/>
    </location>
</feature>
<reference evidence="2" key="2">
    <citation type="submission" date="2023-05" db="EMBL/GenBank/DDBJ databases">
        <authorList>
            <person name="Fouks B."/>
        </authorList>
    </citation>
    <scope>NUCLEOTIDE SEQUENCE</scope>
    <source>
        <strain evidence="2">Stay&amp;Tobe</strain>
        <tissue evidence="2">Testes</tissue>
    </source>
</reference>
<name>A0AAD8E4Z2_DIPPU</name>
<feature type="compositionally biased region" description="Basic and acidic residues" evidence="1">
    <location>
        <begin position="103"/>
        <end position="121"/>
    </location>
</feature>
<organism evidence="2 3">
    <name type="scientific">Diploptera punctata</name>
    <name type="common">Pacific beetle cockroach</name>
    <dbReference type="NCBI Taxonomy" id="6984"/>
    <lineage>
        <taxon>Eukaryota</taxon>
        <taxon>Metazoa</taxon>
        <taxon>Ecdysozoa</taxon>
        <taxon>Arthropoda</taxon>
        <taxon>Hexapoda</taxon>
        <taxon>Insecta</taxon>
        <taxon>Pterygota</taxon>
        <taxon>Neoptera</taxon>
        <taxon>Polyneoptera</taxon>
        <taxon>Dictyoptera</taxon>
        <taxon>Blattodea</taxon>
        <taxon>Blaberoidea</taxon>
        <taxon>Blaberidae</taxon>
        <taxon>Diplopterinae</taxon>
        <taxon>Diploptera</taxon>
    </lineage>
</organism>
<dbReference type="AlphaFoldDB" id="A0AAD8E4Z2"/>
<comment type="caution">
    <text evidence="2">The sequence shown here is derived from an EMBL/GenBank/DDBJ whole genome shotgun (WGS) entry which is preliminary data.</text>
</comment>
<keyword evidence="3" id="KW-1185">Reference proteome</keyword>
<sequence length="136" mass="16075">KHHMQNLHVWTYQDFPDKTEMCTQLREVEWKSGREREKILRSSGARNRTQDVNPHEETRCDEYPHRAYRFCLRTSTTSCSAVTNCTKGDRSLIIIPEEGDLWEDHSKDGKRPEDTEHRDISHFTANSISSIRTHIY</sequence>
<dbReference type="Proteomes" id="UP001233999">
    <property type="component" value="Unassembled WGS sequence"/>
</dbReference>
<accession>A0AAD8E4Z2</accession>
<evidence type="ECO:0000313" key="2">
    <source>
        <dbReference type="EMBL" id="KAJ9577004.1"/>
    </source>
</evidence>